<dbReference type="AlphaFoldDB" id="A0A7D5M3U6"/>
<organism evidence="1 2">
    <name type="scientific">Nitrosopumilus ureiphilus</name>
    <dbReference type="NCBI Taxonomy" id="1470067"/>
    <lineage>
        <taxon>Archaea</taxon>
        <taxon>Nitrososphaerota</taxon>
        <taxon>Nitrososphaeria</taxon>
        <taxon>Nitrosopumilales</taxon>
        <taxon>Nitrosopumilaceae</taxon>
        <taxon>Nitrosopumilus</taxon>
    </lineage>
</organism>
<dbReference type="GO" id="GO:0003676">
    <property type="term" value="F:nucleic acid binding"/>
    <property type="evidence" value="ECO:0007669"/>
    <property type="project" value="InterPro"/>
</dbReference>
<dbReference type="RefSeq" id="WP_179372055.1">
    <property type="nucleotide sequence ID" value="NZ_CP026995.1"/>
</dbReference>
<dbReference type="Proteomes" id="UP000509478">
    <property type="component" value="Chromosome"/>
</dbReference>
<proteinExistence type="predicted"/>
<dbReference type="OrthoDB" id="145936at2157"/>
<keyword evidence="2" id="KW-1185">Reference proteome</keyword>
<protein>
    <submittedName>
        <fullName evidence="1">Uncharacterized protein</fullName>
    </submittedName>
</protein>
<name>A0A7D5M3U6_9ARCH</name>
<gene>
    <name evidence="1" type="ORF">C5F50_02065</name>
</gene>
<evidence type="ECO:0000313" key="1">
    <source>
        <dbReference type="EMBL" id="QLH05993.1"/>
    </source>
</evidence>
<dbReference type="SUPFAM" id="SSF53098">
    <property type="entry name" value="Ribonuclease H-like"/>
    <property type="match status" value="1"/>
</dbReference>
<sequence length="84" mass="9815">MNLSKKDVFISYNQADEEIGGEIGEYLENEKISEEILTLTKLNWNNADFASNQPITLQFSRQVGRILREMPSESTPKNKYMYYM</sequence>
<dbReference type="InterPro" id="IPR036397">
    <property type="entry name" value="RNaseH_sf"/>
</dbReference>
<dbReference type="InterPro" id="IPR012337">
    <property type="entry name" value="RNaseH-like_sf"/>
</dbReference>
<dbReference type="GeneID" id="56066808"/>
<dbReference type="EMBL" id="CP026995">
    <property type="protein sequence ID" value="QLH05993.1"/>
    <property type="molecule type" value="Genomic_DNA"/>
</dbReference>
<dbReference type="Gene3D" id="3.30.420.10">
    <property type="entry name" value="Ribonuclease H-like superfamily/Ribonuclease H"/>
    <property type="match status" value="1"/>
</dbReference>
<evidence type="ECO:0000313" key="2">
    <source>
        <dbReference type="Proteomes" id="UP000509478"/>
    </source>
</evidence>
<reference evidence="1 2" key="1">
    <citation type="submission" date="2018-02" db="EMBL/GenBank/DDBJ databases">
        <title>Complete genome of Nitrosopumilus ureaphilus PS0.</title>
        <authorList>
            <person name="Qin W."/>
            <person name="Zheng Y."/>
            <person name="Stahl D.A."/>
        </authorList>
    </citation>
    <scope>NUCLEOTIDE SEQUENCE [LARGE SCALE GENOMIC DNA]</scope>
    <source>
        <strain evidence="1 2">PS0</strain>
    </source>
</reference>
<dbReference type="KEGG" id="nue:C5F50_02065"/>
<accession>A0A7D5M3U6</accession>